<dbReference type="OrthoDB" id="6352767at2759"/>
<feature type="non-terminal residue" evidence="1">
    <location>
        <position position="304"/>
    </location>
</feature>
<dbReference type="AlphaFoldDB" id="A0A7T8HGP8"/>
<sequence>MSKIKYNCTSQMASTSKKRKWNETYQQYGFTKFSRDGLDAAQCIHCSTVLANCSLKPVKLSHHQSNLHPNIELTEEDLEAKRKRFDKQGTLPTYGFQPESKPRVQASFEVALKIAERKKTHTNGEELIKPCAEIMVRNVLGDKAKREISKISSSNNVRRRIDDMAADVCNQVCQEIRASEFRASLQLDESTDKANESQLIAFVRYEKEKKVKEEFLFCELLTTTTTAEEVKKLVDYFFEKNGLSWMQFQHNCTDGAPAMIGVRTGFMTLVKSKWPHISNCTALFTDMLSLSKTMPPELMSVLDS</sequence>
<organism evidence="1 2">
    <name type="scientific">Caligus rogercresseyi</name>
    <name type="common">Sea louse</name>
    <dbReference type="NCBI Taxonomy" id="217165"/>
    <lineage>
        <taxon>Eukaryota</taxon>
        <taxon>Metazoa</taxon>
        <taxon>Ecdysozoa</taxon>
        <taxon>Arthropoda</taxon>
        <taxon>Crustacea</taxon>
        <taxon>Multicrustacea</taxon>
        <taxon>Hexanauplia</taxon>
        <taxon>Copepoda</taxon>
        <taxon>Siphonostomatoida</taxon>
        <taxon>Caligidae</taxon>
        <taxon>Caligus</taxon>
    </lineage>
</organism>
<name>A0A7T8HGP8_CALRO</name>
<gene>
    <name evidence="1" type="ORF">FKW44_010394</name>
</gene>
<evidence type="ECO:0000313" key="1">
    <source>
        <dbReference type="EMBL" id="QQP49649.1"/>
    </source>
</evidence>
<dbReference type="PANTHER" id="PTHR45913">
    <property type="entry name" value="EPM2A-INTERACTING PROTEIN 1"/>
    <property type="match status" value="1"/>
</dbReference>
<evidence type="ECO:0000313" key="2">
    <source>
        <dbReference type="Proteomes" id="UP000595437"/>
    </source>
</evidence>
<dbReference type="PANTHER" id="PTHR45913:SF22">
    <property type="entry name" value="SCAN BOX DOMAIN-CONTAINING PROTEIN"/>
    <property type="match status" value="1"/>
</dbReference>
<keyword evidence="2" id="KW-1185">Reference proteome</keyword>
<accession>A0A7T8HGP8</accession>
<reference evidence="2" key="1">
    <citation type="submission" date="2021-01" db="EMBL/GenBank/DDBJ databases">
        <title>Caligus Genome Assembly.</title>
        <authorList>
            <person name="Gallardo-Escarate C."/>
        </authorList>
    </citation>
    <scope>NUCLEOTIDE SEQUENCE [LARGE SCALE GENOMIC DNA]</scope>
</reference>
<proteinExistence type="predicted"/>
<protein>
    <submittedName>
        <fullName evidence="1">Protein ZBED8-like</fullName>
    </submittedName>
</protein>
<dbReference type="EMBL" id="CP045895">
    <property type="protein sequence ID" value="QQP49649.1"/>
    <property type="molecule type" value="Genomic_DNA"/>
</dbReference>
<dbReference type="Proteomes" id="UP000595437">
    <property type="component" value="Chromosome 6"/>
</dbReference>